<sequence>MPDYKKMYYTLFNAVTDALEHLYQREWGSAAARLERAQQEAEEQFLQAGEGPRD</sequence>
<reference evidence="1" key="2">
    <citation type="submission" date="2021-04" db="EMBL/GenBank/DDBJ databases">
        <authorList>
            <person name="Gilroy R."/>
        </authorList>
    </citation>
    <scope>NUCLEOTIDE SEQUENCE</scope>
    <source>
        <strain evidence="1">CHK186-1790</strain>
    </source>
</reference>
<name>A0A9D2P286_9FIRM</name>
<evidence type="ECO:0000313" key="2">
    <source>
        <dbReference type="Proteomes" id="UP000823882"/>
    </source>
</evidence>
<evidence type="ECO:0000313" key="1">
    <source>
        <dbReference type="EMBL" id="HJC41555.1"/>
    </source>
</evidence>
<dbReference type="EMBL" id="DWWJ01000150">
    <property type="protein sequence ID" value="HJC41555.1"/>
    <property type="molecule type" value="Genomic_DNA"/>
</dbReference>
<gene>
    <name evidence="1" type="ORF">H9701_08380</name>
</gene>
<protein>
    <submittedName>
        <fullName evidence="1">Uncharacterized protein</fullName>
    </submittedName>
</protein>
<dbReference type="Proteomes" id="UP000823882">
    <property type="component" value="Unassembled WGS sequence"/>
</dbReference>
<comment type="caution">
    <text evidence="1">The sequence shown here is derived from an EMBL/GenBank/DDBJ whole genome shotgun (WGS) entry which is preliminary data.</text>
</comment>
<proteinExistence type="predicted"/>
<organism evidence="1 2">
    <name type="scientific">Candidatus Intestinimonas pullistercoris</name>
    <dbReference type="NCBI Taxonomy" id="2838623"/>
    <lineage>
        <taxon>Bacteria</taxon>
        <taxon>Bacillati</taxon>
        <taxon>Bacillota</taxon>
        <taxon>Clostridia</taxon>
        <taxon>Eubacteriales</taxon>
        <taxon>Intestinimonas</taxon>
    </lineage>
</organism>
<dbReference type="AlphaFoldDB" id="A0A9D2P286"/>
<accession>A0A9D2P286</accession>
<reference evidence="1" key="1">
    <citation type="journal article" date="2021" name="PeerJ">
        <title>Extensive microbial diversity within the chicken gut microbiome revealed by metagenomics and culture.</title>
        <authorList>
            <person name="Gilroy R."/>
            <person name="Ravi A."/>
            <person name="Getino M."/>
            <person name="Pursley I."/>
            <person name="Horton D.L."/>
            <person name="Alikhan N.F."/>
            <person name="Baker D."/>
            <person name="Gharbi K."/>
            <person name="Hall N."/>
            <person name="Watson M."/>
            <person name="Adriaenssens E.M."/>
            <person name="Foster-Nyarko E."/>
            <person name="Jarju S."/>
            <person name="Secka A."/>
            <person name="Antonio M."/>
            <person name="Oren A."/>
            <person name="Chaudhuri R.R."/>
            <person name="La Ragione R."/>
            <person name="Hildebrand F."/>
            <person name="Pallen M.J."/>
        </authorList>
    </citation>
    <scope>NUCLEOTIDE SEQUENCE</scope>
    <source>
        <strain evidence="1">CHK186-1790</strain>
    </source>
</reference>